<dbReference type="AlphaFoldDB" id="A0A0R1ZNM6"/>
<keyword evidence="2" id="KW-1185">Reference proteome</keyword>
<protein>
    <submittedName>
        <fullName evidence="1">Uncharacterized protein</fullName>
    </submittedName>
</protein>
<dbReference type="EMBL" id="AYYO01000001">
    <property type="protein sequence ID" value="KRM56672.1"/>
    <property type="molecule type" value="Genomic_DNA"/>
</dbReference>
<comment type="caution">
    <text evidence="1">The sequence shown here is derived from an EMBL/GenBank/DDBJ whole genome shotgun (WGS) entry which is preliminary data.</text>
</comment>
<evidence type="ECO:0000313" key="2">
    <source>
        <dbReference type="Proteomes" id="UP000051679"/>
    </source>
</evidence>
<accession>A0A0R1ZNM6</accession>
<sequence length="105" mass="11596">MFTEATTNVTVATTDGKLITLHQGDQFAYVGLERFSNSDPVHQELYLPQAGNFYENRIDVLKNIDTGDIIKLATPVVDAFMVAAAETPEYRNYQNEVAALALANN</sequence>
<dbReference type="STRING" id="1291052.FC18_GL001806"/>
<dbReference type="PATRIC" id="fig|1291052.5.peg.1860"/>
<proteinExistence type="predicted"/>
<organism evidence="1 2">
    <name type="scientific">Lacticaseibacillus sharpeae JCM 1186 = DSM 20505</name>
    <dbReference type="NCBI Taxonomy" id="1291052"/>
    <lineage>
        <taxon>Bacteria</taxon>
        <taxon>Bacillati</taxon>
        <taxon>Bacillota</taxon>
        <taxon>Bacilli</taxon>
        <taxon>Lactobacillales</taxon>
        <taxon>Lactobacillaceae</taxon>
        <taxon>Lacticaseibacillus</taxon>
    </lineage>
</organism>
<dbReference type="RefSeq" id="WP_054679391.1">
    <property type="nucleotide sequence ID" value="NZ_AYYO01000001.1"/>
</dbReference>
<evidence type="ECO:0000313" key="1">
    <source>
        <dbReference type="EMBL" id="KRM56672.1"/>
    </source>
</evidence>
<dbReference type="Proteomes" id="UP000051679">
    <property type="component" value="Unassembled WGS sequence"/>
</dbReference>
<gene>
    <name evidence="1" type="ORF">FC18_GL001806</name>
</gene>
<name>A0A0R1ZNM6_9LACO</name>
<reference evidence="1 2" key="1">
    <citation type="journal article" date="2015" name="Genome Announc.">
        <title>Expanding the biotechnology potential of lactobacilli through comparative genomics of 213 strains and associated genera.</title>
        <authorList>
            <person name="Sun Z."/>
            <person name="Harris H.M."/>
            <person name="McCann A."/>
            <person name="Guo C."/>
            <person name="Argimon S."/>
            <person name="Zhang W."/>
            <person name="Yang X."/>
            <person name="Jeffery I.B."/>
            <person name="Cooney J.C."/>
            <person name="Kagawa T.F."/>
            <person name="Liu W."/>
            <person name="Song Y."/>
            <person name="Salvetti E."/>
            <person name="Wrobel A."/>
            <person name="Rasinkangas P."/>
            <person name="Parkhill J."/>
            <person name="Rea M.C."/>
            <person name="O'Sullivan O."/>
            <person name="Ritari J."/>
            <person name="Douillard F.P."/>
            <person name="Paul Ross R."/>
            <person name="Yang R."/>
            <person name="Briner A.E."/>
            <person name="Felis G.E."/>
            <person name="de Vos W.M."/>
            <person name="Barrangou R."/>
            <person name="Klaenhammer T.R."/>
            <person name="Caufield P.W."/>
            <person name="Cui Y."/>
            <person name="Zhang H."/>
            <person name="O'Toole P.W."/>
        </authorList>
    </citation>
    <scope>NUCLEOTIDE SEQUENCE [LARGE SCALE GENOMIC DNA]</scope>
    <source>
        <strain evidence="1 2">DSM 20505</strain>
    </source>
</reference>